<gene>
    <name evidence="1" type="ordered locus">LEPBI_I1224</name>
</gene>
<reference evidence="1 2" key="1">
    <citation type="journal article" date="2008" name="PLoS ONE">
        <title>Genome sequence of the saprophyte Leptospira biflexa provides insights into the evolution of Leptospira and the pathogenesis of leptospirosis.</title>
        <authorList>
            <person name="Picardeau M."/>
            <person name="Bulach D.M."/>
            <person name="Bouchier C."/>
            <person name="Zuerner R.L."/>
            <person name="Zidane N."/>
            <person name="Wilson P.J."/>
            <person name="Creno S."/>
            <person name="Kuczek E.S."/>
            <person name="Bommezzadri S."/>
            <person name="Davis J.C."/>
            <person name="McGrath A."/>
            <person name="Johnson M.J."/>
            <person name="Boursaux-Eude C."/>
            <person name="Seemann T."/>
            <person name="Rouy Z."/>
            <person name="Coppel R.L."/>
            <person name="Rood J.I."/>
            <person name="Lajus A."/>
            <person name="Davies J.K."/>
            <person name="Medigue C."/>
            <person name="Adler B."/>
        </authorList>
    </citation>
    <scope>NUCLEOTIDE SEQUENCE [LARGE SCALE GENOMIC DNA]</scope>
    <source>
        <strain evidence="2">Patoc 1 / ATCC 23582 / Paris</strain>
    </source>
</reference>
<proteinExistence type="predicted"/>
<dbReference type="EMBL" id="CP000786">
    <property type="protein sequence ID" value="ABZ97338.1"/>
    <property type="molecule type" value="Genomic_DNA"/>
</dbReference>
<dbReference type="BioCyc" id="LBIF456481:LEPBI_RS06000-MONOMER"/>
<protein>
    <submittedName>
        <fullName evidence="1">Uncharacterized protein</fullName>
    </submittedName>
</protein>
<dbReference type="Proteomes" id="UP000001847">
    <property type="component" value="Chromosome I"/>
</dbReference>
<dbReference type="AlphaFoldDB" id="B0SNQ7"/>
<name>B0SNQ7_LEPBP</name>
<dbReference type="HOGENOM" id="CLU_2880398_0_0_12"/>
<sequence>MTKVSSAVTATEISEMPDSWTFFIELNSSNYRLHSINLTTNLNNRIESGSLSSDYLTYANSFT</sequence>
<dbReference type="KEGG" id="lbi:LEPBI_I1224"/>
<keyword evidence="2" id="KW-1185">Reference proteome</keyword>
<dbReference type="STRING" id="456481.LEPBI_I1224"/>
<evidence type="ECO:0000313" key="1">
    <source>
        <dbReference type="EMBL" id="ABZ97338.1"/>
    </source>
</evidence>
<evidence type="ECO:0000313" key="2">
    <source>
        <dbReference type="Proteomes" id="UP000001847"/>
    </source>
</evidence>
<organism evidence="1 2">
    <name type="scientific">Leptospira biflexa serovar Patoc (strain Patoc 1 / ATCC 23582 / Paris)</name>
    <dbReference type="NCBI Taxonomy" id="456481"/>
    <lineage>
        <taxon>Bacteria</taxon>
        <taxon>Pseudomonadati</taxon>
        <taxon>Spirochaetota</taxon>
        <taxon>Spirochaetia</taxon>
        <taxon>Leptospirales</taxon>
        <taxon>Leptospiraceae</taxon>
        <taxon>Leptospira</taxon>
    </lineage>
</organism>
<accession>B0SNQ7</accession>